<dbReference type="PANTHER" id="PTHR33990:SF1">
    <property type="entry name" value="PROTEIN YJDN"/>
    <property type="match status" value="1"/>
</dbReference>
<accession>K9AX89</accession>
<dbReference type="Pfam" id="PF00903">
    <property type="entry name" value="Glyoxalase"/>
    <property type="match status" value="1"/>
</dbReference>
<feature type="domain" description="Glyoxalase/fosfomycin resistance/dioxygenase" evidence="1">
    <location>
        <begin position="8"/>
        <end position="115"/>
    </location>
</feature>
<protein>
    <recommendedName>
        <fullName evidence="1">Glyoxalase/fosfomycin resistance/dioxygenase domain-containing protein</fullName>
    </recommendedName>
</protein>
<dbReference type="Proteomes" id="UP000009885">
    <property type="component" value="Unassembled WGS sequence"/>
</dbReference>
<keyword evidence="3" id="KW-1185">Reference proteome</keyword>
<evidence type="ECO:0000313" key="3">
    <source>
        <dbReference type="Proteomes" id="UP000009885"/>
    </source>
</evidence>
<dbReference type="AlphaFoldDB" id="K9AX89"/>
<dbReference type="STRING" id="1229783.C273_08102"/>
<evidence type="ECO:0000313" key="2">
    <source>
        <dbReference type="EMBL" id="EKU47187.1"/>
    </source>
</evidence>
<dbReference type="InterPro" id="IPR004360">
    <property type="entry name" value="Glyas_Fos-R_dOase_dom"/>
</dbReference>
<proteinExistence type="predicted"/>
<dbReference type="PANTHER" id="PTHR33990">
    <property type="entry name" value="PROTEIN YJDN-RELATED"/>
    <property type="match status" value="1"/>
</dbReference>
<dbReference type="InterPro" id="IPR029068">
    <property type="entry name" value="Glyas_Bleomycin-R_OHBP_Dase"/>
</dbReference>
<dbReference type="SUPFAM" id="SSF54593">
    <property type="entry name" value="Glyoxalase/Bleomycin resistance protein/Dihydroxybiphenyl dioxygenase"/>
    <property type="match status" value="1"/>
</dbReference>
<gene>
    <name evidence="2" type="ORF">C273_08102</name>
</gene>
<dbReference type="Gene3D" id="3.10.180.10">
    <property type="entry name" value="2,3-Dihydroxybiphenyl 1,2-Dioxygenase, domain 1"/>
    <property type="match status" value="1"/>
</dbReference>
<organism evidence="2 3">
    <name type="scientific">Staphylococcus massiliensis S46</name>
    <dbReference type="NCBI Taxonomy" id="1229783"/>
    <lineage>
        <taxon>Bacteria</taxon>
        <taxon>Bacillati</taxon>
        <taxon>Bacillota</taxon>
        <taxon>Bacilli</taxon>
        <taxon>Bacillales</taxon>
        <taxon>Staphylococcaceae</taxon>
        <taxon>Staphylococcus</taxon>
    </lineage>
</organism>
<dbReference type="eggNOG" id="COG2764">
    <property type="taxonomic scope" value="Bacteria"/>
</dbReference>
<reference evidence="2 3" key="1">
    <citation type="journal article" date="2013" name="Genome Announc.">
        <title>Genome Sequence of Staphylococcus massiliensis Strain S46, Isolated from the Surface of Healthy Human Skin.</title>
        <authorList>
            <person name="Srivastav R."/>
            <person name="Singh A."/>
            <person name="Jangir P.K."/>
            <person name="Kumari C."/>
            <person name="Muduli S."/>
            <person name="Sharma R."/>
        </authorList>
    </citation>
    <scope>NUCLEOTIDE SEQUENCE [LARGE SCALE GENOMIC DNA]</scope>
    <source>
        <strain evidence="2 3">S46</strain>
    </source>
</reference>
<sequence length="122" mass="13990">MVSLSPYIIVDNVSDAIELYQEAFGGEVKILNKKKDDILHAELHVNQCVILHISSDYGQETTNDNSNIILTFDEVEAERKAYDTLAEEGNPHMPIERTFFNAMHGQVKDKYKVNWLMNSFIQ</sequence>
<dbReference type="EMBL" id="AMSQ01000012">
    <property type="protein sequence ID" value="EKU47187.1"/>
    <property type="molecule type" value="Genomic_DNA"/>
</dbReference>
<dbReference type="OrthoDB" id="9795306at2"/>
<comment type="caution">
    <text evidence="2">The sequence shown here is derived from an EMBL/GenBank/DDBJ whole genome shotgun (WGS) entry which is preliminary data.</text>
</comment>
<dbReference type="RefSeq" id="WP_009383951.1">
    <property type="nucleotide sequence ID" value="NZ_AMSQ01000012.1"/>
</dbReference>
<dbReference type="PATRIC" id="fig|1229783.3.peg.1632"/>
<name>K9AX89_9STAP</name>
<evidence type="ECO:0000259" key="1">
    <source>
        <dbReference type="Pfam" id="PF00903"/>
    </source>
</evidence>